<dbReference type="PANTHER" id="PTHR46230:SF7">
    <property type="entry name" value="BOLA-LIKE PROTEIN 1"/>
    <property type="match status" value="1"/>
</dbReference>
<dbReference type="Pfam" id="PF01722">
    <property type="entry name" value="BolA"/>
    <property type="match status" value="1"/>
</dbReference>
<dbReference type="PANTHER" id="PTHR46230">
    <property type="match status" value="1"/>
</dbReference>
<dbReference type="HOGENOM" id="CLU_109462_2_1_1"/>
<proteinExistence type="inferred from homology"/>
<evidence type="ECO:0000313" key="3">
    <source>
        <dbReference type="Proteomes" id="UP000001449"/>
    </source>
</evidence>
<dbReference type="InParanoid" id="B8LBL3"/>
<dbReference type="Proteomes" id="UP000001449">
    <property type="component" value="Chromosome 11"/>
</dbReference>
<dbReference type="SUPFAM" id="SSF82657">
    <property type="entry name" value="BolA-like"/>
    <property type="match status" value="1"/>
</dbReference>
<sequence length="87" mass="9537">MYNTILTTLITVLKPTSITLTDNSDQHAGHAGSKGFQGESHFALEVTAEAFEGLSLVKRHKLIYMLLGEVMQKIHALEIKAKSPSEV</sequence>
<organism evidence="2 3">
    <name type="scientific">Thalassiosira pseudonana</name>
    <name type="common">Marine diatom</name>
    <name type="synonym">Cyclotella nana</name>
    <dbReference type="NCBI Taxonomy" id="35128"/>
    <lineage>
        <taxon>Eukaryota</taxon>
        <taxon>Sar</taxon>
        <taxon>Stramenopiles</taxon>
        <taxon>Ochrophyta</taxon>
        <taxon>Bacillariophyta</taxon>
        <taxon>Coscinodiscophyceae</taxon>
        <taxon>Thalassiosirophycidae</taxon>
        <taxon>Thalassiosirales</taxon>
        <taxon>Thalassiosiraceae</taxon>
        <taxon>Thalassiosira</taxon>
    </lineage>
</organism>
<name>B8LBL3_THAPS</name>
<dbReference type="KEGG" id="tps:THAPSDRAFT_36649"/>
<dbReference type="eggNOG" id="KOG2313">
    <property type="taxonomic scope" value="Eukaryota"/>
</dbReference>
<comment type="similarity">
    <text evidence="1">Belongs to the BolA/IbaG family.</text>
</comment>
<dbReference type="InterPro" id="IPR002634">
    <property type="entry name" value="BolA"/>
</dbReference>
<dbReference type="AlphaFoldDB" id="B8LBL3"/>
<evidence type="ECO:0008006" key="4">
    <source>
        <dbReference type="Google" id="ProtNLM"/>
    </source>
</evidence>
<dbReference type="STRING" id="35128.B8LBL3"/>
<evidence type="ECO:0000313" key="2">
    <source>
        <dbReference type="EMBL" id="EED87203.1"/>
    </source>
</evidence>
<keyword evidence="3" id="KW-1185">Reference proteome</keyword>
<reference evidence="2 3" key="2">
    <citation type="journal article" date="2008" name="Nature">
        <title>The Phaeodactylum genome reveals the evolutionary history of diatom genomes.</title>
        <authorList>
            <person name="Bowler C."/>
            <person name="Allen A.E."/>
            <person name="Badger J.H."/>
            <person name="Grimwood J."/>
            <person name="Jabbari K."/>
            <person name="Kuo A."/>
            <person name="Maheswari U."/>
            <person name="Martens C."/>
            <person name="Maumus F."/>
            <person name="Otillar R.P."/>
            <person name="Rayko E."/>
            <person name="Salamov A."/>
            <person name="Vandepoele K."/>
            <person name="Beszteri B."/>
            <person name="Gruber A."/>
            <person name="Heijde M."/>
            <person name="Katinka M."/>
            <person name="Mock T."/>
            <person name="Valentin K."/>
            <person name="Verret F."/>
            <person name="Berges J.A."/>
            <person name="Brownlee C."/>
            <person name="Cadoret J.P."/>
            <person name="Chiovitti A."/>
            <person name="Choi C.J."/>
            <person name="Coesel S."/>
            <person name="De Martino A."/>
            <person name="Detter J.C."/>
            <person name="Durkin C."/>
            <person name="Falciatore A."/>
            <person name="Fournet J."/>
            <person name="Haruta M."/>
            <person name="Huysman M.J."/>
            <person name="Jenkins B.D."/>
            <person name="Jiroutova K."/>
            <person name="Jorgensen R.E."/>
            <person name="Joubert Y."/>
            <person name="Kaplan A."/>
            <person name="Kroger N."/>
            <person name="Kroth P.G."/>
            <person name="La Roche J."/>
            <person name="Lindquist E."/>
            <person name="Lommer M."/>
            <person name="Martin-Jezequel V."/>
            <person name="Lopez P.J."/>
            <person name="Lucas S."/>
            <person name="Mangogna M."/>
            <person name="McGinnis K."/>
            <person name="Medlin L.K."/>
            <person name="Montsant A."/>
            <person name="Oudot-Le Secq M.P."/>
            <person name="Napoli C."/>
            <person name="Obornik M."/>
            <person name="Parker M.S."/>
            <person name="Petit J.L."/>
            <person name="Porcel B.M."/>
            <person name="Poulsen N."/>
            <person name="Robison M."/>
            <person name="Rychlewski L."/>
            <person name="Rynearson T.A."/>
            <person name="Schmutz J."/>
            <person name="Shapiro H."/>
            <person name="Siaut M."/>
            <person name="Stanley M."/>
            <person name="Sussman M.R."/>
            <person name="Taylor A.R."/>
            <person name="Vardi A."/>
            <person name="von Dassow P."/>
            <person name="Vyverman W."/>
            <person name="Willis A."/>
            <person name="Wyrwicz L.S."/>
            <person name="Rokhsar D.S."/>
            <person name="Weissenbach J."/>
            <person name="Armbrust E.V."/>
            <person name="Green B.R."/>
            <person name="Van de Peer Y."/>
            <person name="Grigoriev I.V."/>
        </authorList>
    </citation>
    <scope>NUCLEOTIDE SEQUENCE [LARGE SCALE GENOMIC DNA]</scope>
    <source>
        <strain evidence="2 3">CCMP1335</strain>
    </source>
</reference>
<protein>
    <recommendedName>
        <fullName evidence="4">BolA family transcriptional regulator</fullName>
    </recommendedName>
</protein>
<dbReference type="EMBL" id="DS999415">
    <property type="protein sequence ID" value="EED87203.1"/>
    <property type="molecule type" value="Genomic_DNA"/>
</dbReference>
<dbReference type="PaxDb" id="35128-Thaps36649"/>
<accession>B8LBL3</accession>
<dbReference type="Gene3D" id="3.30.300.90">
    <property type="entry name" value="BolA-like"/>
    <property type="match status" value="1"/>
</dbReference>
<gene>
    <name evidence="2" type="ORF">THAPSDRAFT_36649</name>
</gene>
<dbReference type="InterPro" id="IPR036065">
    <property type="entry name" value="BolA-like_sf"/>
</dbReference>
<evidence type="ECO:0000256" key="1">
    <source>
        <dbReference type="RuleBase" id="RU003860"/>
    </source>
</evidence>
<dbReference type="RefSeq" id="XP_002296507.1">
    <property type="nucleotide sequence ID" value="XM_002296471.1"/>
</dbReference>
<dbReference type="OMA" id="MTRVEIH"/>
<dbReference type="GeneID" id="7444519"/>
<reference evidence="2 3" key="1">
    <citation type="journal article" date="2004" name="Science">
        <title>The genome of the diatom Thalassiosira pseudonana: ecology, evolution, and metabolism.</title>
        <authorList>
            <person name="Armbrust E.V."/>
            <person name="Berges J.A."/>
            <person name="Bowler C."/>
            <person name="Green B.R."/>
            <person name="Martinez D."/>
            <person name="Putnam N.H."/>
            <person name="Zhou S."/>
            <person name="Allen A.E."/>
            <person name="Apt K.E."/>
            <person name="Bechner M."/>
            <person name="Brzezinski M.A."/>
            <person name="Chaal B.K."/>
            <person name="Chiovitti A."/>
            <person name="Davis A.K."/>
            <person name="Demarest M.S."/>
            <person name="Detter J.C."/>
            <person name="Glavina T."/>
            <person name="Goodstein D."/>
            <person name="Hadi M.Z."/>
            <person name="Hellsten U."/>
            <person name="Hildebrand M."/>
            <person name="Jenkins B.D."/>
            <person name="Jurka J."/>
            <person name="Kapitonov V.V."/>
            <person name="Kroger N."/>
            <person name="Lau W.W."/>
            <person name="Lane T.W."/>
            <person name="Larimer F.W."/>
            <person name="Lippmeier J.C."/>
            <person name="Lucas S."/>
            <person name="Medina M."/>
            <person name="Montsant A."/>
            <person name="Obornik M."/>
            <person name="Parker M.S."/>
            <person name="Palenik B."/>
            <person name="Pazour G.J."/>
            <person name="Richardson P.M."/>
            <person name="Rynearson T.A."/>
            <person name="Saito M.A."/>
            <person name="Schwartz D.C."/>
            <person name="Thamatrakoln K."/>
            <person name="Valentin K."/>
            <person name="Vardi A."/>
            <person name="Wilkerson F.P."/>
            <person name="Rokhsar D.S."/>
        </authorList>
    </citation>
    <scope>NUCLEOTIDE SEQUENCE [LARGE SCALE GENOMIC DNA]</scope>
    <source>
        <strain evidence="2 3">CCMP1335</strain>
    </source>
</reference>
<dbReference type="PIRSF" id="PIRSF003113">
    <property type="entry name" value="BolA"/>
    <property type="match status" value="1"/>
</dbReference>